<proteinExistence type="predicted"/>
<protein>
    <submittedName>
        <fullName evidence="6">Helix-turn-helix protein</fullName>
    </submittedName>
</protein>
<keyword evidence="2" id="KW-0238">DNA-binding</keyword>
<organism evidence="6 7">
    <name type="scientific">Tenacibaculum polynesiense</name>
    <dbReference type="NCBI Taxonomy" id="3137857"/>
    <lineage>
        <taxon>Bacteria</taxon>
        <taxon>Pseudomonadati</taxon>
        <taxon>Bacteroidota</taxon>
        <taxon>Flavobacteriia</taxon>
        <taxon>Flavobacteriales</taxon>
        <taxon>Flavobacteriaceae</taxon>
        <taxon>Tenacibaculum</taxon>
    </lineage>
</organism>
<dbReference type="PANTHER" id="PTHR43280">
    <property type="entry name" value="ARAC-FAMILY TRANSCRIPTIONAL REGULATOR"/>
    <property type="match status" value="1"/>
</dbReference>
<gene>
    <name evidence="6" type="ORF">T190423A01A_70024</name>
</gene>
<evidence type="ECO:0000256" key="1">
    <source>
        <dbReference type="ARBA" id="ARBA00023015"/>
    </source>
</evidence>
<dbReference type="InterPro" id="IPR020449">
    <property type="entry name" value="Tscrpt_reg_AraC-type_HTH"/>
</dbReference>
<keyword evidence="4" id="KW-0812">Transmembrane</keyword>
<dbReference type="RefSeq" id="WP_348718638.1">
    <property type="nucleotide sequence ID" value="NZ_CAXJIO010000016.1"/>
</dbReference>
<reference evidence="6 7" key="1">
    <citation type="submission" date="2024-05" db="EMBL/GenBank/DDBJ databases">
        <authorList>
            <person name="Duchaud E."/>
        </authorList>
    </citation>
    <scope>NUCLEOTIDE SEQUENCE [LARGE SCALE GENOMIC DNA]</scope>
    <source>
        <strain evidence="6">Ena-SAMPLE-TAB-13-05-2024-13:56:06:370-140308</strain>
    </source>
</reference>
<comment type="caution">
    <text evidence="6">The sequence shown here is derived from an EMBL/GenBank/DDBJ whole genome shotgun (WGS) entry which is preliminary data.</text>
</comment>
<dbReference type="PANTHER" id="PTHR43280:SF2">
    <property type="entry name" value="HTH-TYPE TRANSCRIPTIONAL REGULATOR EXSA"/>
    <property type="match status" value="1"/>
</dbReference>
<keyword evidence="7" id="KW-1185">Reference proteome</keyword>
<dbReference type="SUPFAM" id="SSF46689">
    <property type="entry name" value="Homeodomain-like"/>
    <property type="match status" value="1"/>
</dbReference>
<evidence type="ECO:0000313" key="7">
    <source>
        <dbReference type="Proteomes" id="UP001497527"/>
    </source>
</evidence>
<keyword evidence="4" id="KW-0472">Membrane</keyword>
<dbReference type="PRINTS" id="PR00032">
    <property type="entry name" value="HTHARAC"/>
</dbReference>
<keyword evidence="1" id="KW-0805">Transcription regulation</keyword>
<dbReference type="Pfam" id="PF12833">
    <property type="entry name" value="HTH_18"/>
    <property type="match status" value="1"/>
</dbReference>
<dbReference type="SMART" id="SM00342">
    <property type="entry name" value="HTH_ARAC"/>
    <property type="match status" value="1"/>
</dbReference>
<sequence length="563" mass="66040">MYRYLIVFLLFTFINTGYTQNNSLDSIYLKKIALFKNTNYDSTILYSEKLESSSNICNQLSGANVKIYAFYRKKKYKEALAKIEILNAKIDSLLKKEETPCFYDHKAAIYNRLFWISKNEENYNQAYKYLLRCETYLKGHPVKDAKNYMNNLGLASSKALIKNKLNMQEEAKQILLKTFSETENPILNDLKNKNSLNLLKANVLNSLGNTYLSIANKNDNSVFLDSASYYYDKAYDVTKIFEPLHEDSEIIYSFRKTEVLIAQKQFNKAIKLINNYKNIHNGFHYKHREFFQKTLCFNGLHHSDSTIYYAYKLLFDKKDECKRSNLITTYDILSKQYDKLNKQDSALKYSQKTLEQFHLADKNKEETFHLLYKNDFEKAQKLNNSLLKKKDSNTNTLLSFLGGATILTSFLFFLFYKKEKKVKKKLIQKLKENTQEDETSKKEYNIDDTLEANILNEINRVDNNFDFIKPDFSITDIAEALHTNTTYISFVFNKTKGTTFKQYYTSLKIAYIQKKLKEEKKYRNYSIKALAEEIGYSNASAFSRAFKKHTGTTPSEYIKNLEV</sequence>
<dbReference type="Gene3D" id="1.10.10.60">
    <property type="entry name" value="Homeodomain-like"/>
    <property type="match status" value="2"/>
</dbReference>
<accession>A0ABM9PFC9</accession>
<evidence type="ECO:0000259" key="5">
    <source>
        <dbReference type="PROSITE" id="PS01124"/>
    </source>
</evidence>
<keyword evidence="3" id="KW-0804">Transcription</keyword>
<evidence type="ECO:0000313" key="6">
    <source>
        <dbReference type="EMBL" id="CAL2104331.1"/>
    </source>
</evidence>
<name>A0ABM9PFC9_9FLAO</name>
<dbReference type="InterPro" id="IPR009057">
    <property type="entry name" value="Homeodomain-like_sf"/>
</dbReference>
<feature type="transmembrane region" description="Helical" evidence="4">
    <location>
        <begin position="397"/>
        <end position="416"/>
    </location>
</feature>
<dbReference type="Proteomes" id="UP001497527">
    <property type="component" value="Unassembled WGS sequence"/>
</dbReference>
<dbReference type="PROSITE" id="PS01124">
    <property type="entry name" value="HTH_ARAC_FAMILY_2"/>
    <property type="match status" value="1"/>
</dbReference>
<evidence type="ECO:0000256" key="3">
    <source>
        <dbReference type="ARBA" id="ARBA00023163"/>
    </source>
</evidence>
<keyword evidence="4" id="KW-1133">Transmembrane helix</keyword>
<dbReference type="InterPro" id="IPR018060">
    <property type="entry name" value="HTH_AraC"/>
</dbReference>
<evidence type="ECO:0000256" key="2">
    <source>
        <dbReference type="ARBA" id="ARBA00023125"/>
    </source>
</evidence>
<evidence type="ECO:0000256" key="4">
    <source>
        <dbReference type="SAM" id="Phobius"/>
    </source>
</evidence>
<feature type="domain" description="HTH araC/xylS-type" evidence="5">
    <location>
        <begin position="448"/>
        <end position="560"/>
    </location>
</feature>
<dbReference type="EMBL" id="CAXJIO010000016">
    <property type="protein sequence ID" value="CAL2104331.1"/>
    <property type="molecule type" value="Genomic_DNA"/>
</dbReference>